<dbReference type="CDD" id="cd00464">
    <property type="entry name" value="SK"/>
    <property type="match status" value="1"/>
</dbReference>
<comment type="subunit">
    <text evidence="11">Monomer.</text>
</comment>
<dbReference type="GO" id="GO:0009423">
    <property type="term" value="P:chorismate biosynthetic process"/>
    <property type="evidence" value="ECO:0007669"/>
    <property type="project" value="UniProtKB-UniRule"/>
</dbReference>
<keyword evidence="11" id="KW-0963">Cytoplasm</keyword>
<comment type="caution">
    <text evidence="11">Lacks conserved residue(s) required for the propagation of feature annotation.</text>
</comment>
<dbReference type="Proteomes" id="UP001199631">
    <property type="component" value="Unassembled WGS sequence"/>
</dbReference>
<keyword evidence="11" id="KW-0479">Metal-binding</keyword>
<evidence type="ECO:0000256" key="4">
    <source>
        <dbReference type="ARBA" id="ARBA00022605"/>
    </source>
</evidence>
<evidence type="ECO:0000256" key="2">
    <source>
        <dbReference type="ARBA" id="ARBA00006997"/>
    </source>
</evidence>
<dbReference type="GO" id="GO:0000287">
    <property type="term" value="F:magnesium ion binding"/>
    <property type="evidence" value="ECO:0007669"/>
    <property type="project" value="UniProtKB-UniRule"/>
</dbReference>
<comment type="function">
    <text evidence="11">Catalyzes the specific phosphorylation of the 3-hydroxyl group of shikimic acid using ATP as a cosubstrate.</text>
</comment>
<dbReference type="PANTHER" id="PTHR21087">
    <property type="entry name" value="SHIKIMATE KINASE"/>
    <property type="match status" value="1"/>
</dbReference>
<evidence type="ECO:0000256" key="6">
    <source>
        <dbReference type="ARBA" id="ARBA00022741"/>
    </source>
</evidence>
<keyword evidence="4 11" id="KW-0028">Amino-acid biosynthesis</keyword>
<reference evidence="12 13" key="1">
    <citation type="journal article" date="2022" name="Evol. Bioinform. Online">
        <title>Draft Genome Sequence of Oceanobacillus jordanicus Strain GSFE11, a Halotolerant Plant Growth-Promoting Bacterial Endophyte Isolated From the Jordan Valley.</title>
        <authorList>
            <person name="Alhindi T."/>
            <person name="Albdaiwi R."/>
        </authorList>
    </citation>
    <scope>NUCLEOTIDE SEQUENCE [LARGE SCALE GENOMIC DNA]</scope>
    <source>
        <strain evidence="12 13">GSFE11</strain>
    </source>
</reference>
<evidence type="ECO:0000256" key="1">
    <source>
        <dbReference type="ARBA" id="ARBA00004842"/>
    </source>
</evidence>
<dbReference type="PROSITE" id="PS01128">
    <property type="entry name" value="SHIKIMATE_KINASE"/>
    <property type="match status" value="1"/>
</dbReference>
<dbReference type="Pfam" id="PF01202">
    <property type="entry name" value="SKI"/>
    <property type="match status" value="1"/>
</dbReference>
<dbReference type="GO" id="GO:0004765">
    <property type="term" value="F:shikimate kinase activity"/>
    <property type="evidence" value="ECO:0007669"/>
    <property type="project" value="UniProtKB-UniRule"/>
</dbReference>
<proteinExistence type="inferred from homology"/>
<dbReference type="Gene3D" id="3.40.50.300">
    <property type="entry name" value="P-loop containing nucleotide triphosphate hydrolases"/>
    <property type="match status" value="1"/>
</dbReference>
<evidence type="ECO:0000256" key="11">
    <source>
        <dbReference type="HAMAP-Rule" id="MF_00109"/>
    </source>
</evidence>
<dbReference type="InterPro" id="IPR000623">
    <property type="entry name" value="Shikimate_kinase/TSH1"/>
</dbReference>
<feature type="binding site" evidence="11">
    <location>
        <begin position="20"/>
        <end position="25"/>
    </location>
    <ligand>
        <name>ATP</name>
        <dbReference type="ChEBI" id="CHEBI:30616"/>
    </ligand>
</feature>
<dbReference type="EC" id="2.7.1.71" evidence="3 11"/>
<dbReference type="AlphaFoldDB" id="A0AAW5BAK4"/>
<feature type="binding site" evidence="11">
    <location>
        <position position="145"/>
    </location>
    <ligand>
        <name>substrate</name>
    </ligand>
</feature>
<evidence type="ECO:0000256" key="8">
    <source>
        <dbReference type="ARBA" id="ARBA00022840"/>
    </source>
</evidence>
<evidence type="ECO:0000256" key="10">
    <source>
        <dbReference type="ARBA" id="ARBA00048567"/>
    </source>
</evidence>
<evidence type="ECO:0000313" key="12">
    <source>
        <dbReference type="EMBL" id="MCG3420524.1"/>
    </source>
</evidence>
<dbReference type="GO" id="GO:0008652">
    <property type="term" value="P:amino acid biosynthetic process"/>
    <property type="evidence" value="ECO:0007669"/>
    <property type="project" value="UniProtKB-KW"/>
</dbReference>
<feature type="binding site" evidence="11">
    <location>
        <position position="66"/>
    </location>
    <ligand>
        <name>substrate</name>
    </ligand>
</feature>
<keyword evidence="8 11" id="KW-0067">ATP-binding</keyword>
<comment type="caution">
    <text evidence="12">The sequence shown here is derived from an EMBL/GenBank/DDBJ whole genome shotgun (WGS) entry which is preliminary data.</text>
</comment>
<dbReference type="SUPFAM" id="SSF52540">
    <property type="entry name" value="P-loop containing nucleoside triphosphate hydrolases"/>
    <property type="match status" value="1"/>
</dbReference>
<comment type="catalytic activity">
    <reaction evidence="10 11">
        <text>shikimate + ATP = 3-phosphoshikimate + ADP + H(+)</text>
        <dbReference type="Rhea" id="RHEA:13121"/>
        <dbReference type="ChEBI" id="CHEBI:15378"/>
        <dbReference type="ChEBI" id="CHEBI:30616"/>
        <dbReference type="ChEBI" id="CHEBI:36208"/>
        <dbReference type="ChEBI" id="CHEBI:145989"/>
        <dbReference type="ChEBI" id="CHEBI:456216"/>
        <dbReference type="EC" id="2.7.1.71"/>
    </reaction>
</comment>
<organism evidence="12 13">
    <name type="scientific">Oceanobacillus jordanicus</name>
    <dbReference type="NCBI Taxonomy" id="2867266"/>
    <lineage>
        <taxon>Bacteria</taxon>
        <taxon>Bacillati</taxon>
        <taxon>Bacillota</taxon>
        <taxon>Bacilli</taxon>
        <taxon>Bacillales</taxon>
        <taxon>Bacillaceae</taxon>
        <taxon>Oceanobacillus</taxon>
    </lineage>
</organism>
<comment type="similarity">
    <text evidence="2 11">Belongs to the shikimate kinase family.</text>
</comment>
<accession>A0AAW5BAK4</accession>
<dbReference type="InterPro" id="IPR023000">
    <property type="entry name" value="Shikimate_kinase_CS"/>
</dbReference>
<feature type="binding site" evidence="11">
    <location>
        <position position="88"/>
    </location>
    <ligand>
        <name>substrate</name>
    </ligand>
</feature>
<keyword evidence="13" id="KW-1185">Reference proteome</keyword>
<dbReference type="InterPro" id="IPR031322">
    <property type="entry name" value="Shikimate/glucono_kinase"/>
</dbReference>
<dbReference type="GO" id="GO:0009073">
    <property type="term" value="P:aromatic amino acid family biosynthetic process"/>
    <property type="evidence" value="ECO:0007669"/>
    <property type="project" value="UniProtKB-KW"/>
</dbReference>
<feature type="binding site" evidence="11">
    <location>
        <position position="42"/>
    </location>
    <ligand>
        <name>substrate</name>
    </ligand>
</feature>
<feature type="binding site" evidence="11">
    <location>
        <position position="127"/>
    </location>
    <ligand>
        <name>ATP</name>
        <dbReference type="ChEBI" id="CHEBI:30616"/>
    </ligand>
</feature>
<dbReference type="InterPro" id="IPR027417">
    <property type="entry name" value="P-loop_NTPase"/>
</dbReference>
<evidence type="ECO:0000256" key="5">
    <source>
        <dbReference type="ARBA" id="ARBA00022679"/>
    </source>
</evidence>
<feature type="binding site" evidence="11">
    <location>
        <position position="24"/>
    </location>
    <ligand>
        <name>Mg(2+)</name>
        <dbReference type="ChEBI" id="CHEBI:18420"/>
    </ligand>
</feature>
<evidence type="ECO:0000313" key="13">
    <source>
        <dbReference type="Proteomes" id="UP001199631"/>
    </source>
</evidence>
<dbReference type="GO" id="GO:0005829">
    <property type="term" value="C:cytosol"/>
    <property type="evidence" value="ECO:0007669"/>
    <property type="project" value="TreeGrafter"/>
</dbReference>
<comment type="cofactor">
    <cofactor evidence="11">
        <name>Mg(2+)</name>
        <dbReference type="ChEBI" id="CHEBI:18420"/>
    </cofactor>
    <text evidence="11">Binds 1 Mg(2+) ion per subunit.</text>
</comment>
<dbReference type="EMBL" id="JAIFZM010000015">
    <property type="protein sequence ID" value="MCG3420524.1"/>
    <property type="molecule type" value="Genomic_DNA"/>
</dbReference>
<dbReference type="PRINTS" id="PR01100">
    <property type="entry name" value="SHIKIMTKNASE"/>
</dbReference>
<comment type="subcellular location">
    <subcellularLocation>
        <location evidence="11">Cytoplasm</location>
    </subcellularLocation>
</comment>
<name>A0AAW5BAK4_9BACI</name>
<sequence length="174" mass="20161">MRVTMEREDKKSIALTGFMGVGKTSIGQALAKKTGRQLIDIDAEIEKAHELPVPEIFRKYGEEYFREKEKVMIQSYSQEKKKVLSLGGGAFLQPEVREICMASCYVIHLELSWDKWVDRCEQLIETRPVLQGKSLDEMKTLFHAREKIYQEYHLKINTDHLSIDEAADEIIQLL</sequence>
<evidence type="ECO:0000256" key="3">
    <source>
        <dbReference type="ARBA" id="ARBA00012154"/>
    </source>
</evidence>
<evidence type="ECO:0000256" key="7">
    <source>
        <dbReference type="ARBA" id="ARBA00022777"/>
    </source>
</evidence>
<dbReference type="HAMAP" id="MF_00109">
    <property type="entry name" value="Shikimate_kinase"/>
    <property type="match status" value="1"/>
</dbReference>
<evidence type="ECO:0000256" key="9">
    <source>
        <dbReference type="ARBA" id="ARBA00023141"/>
    </source>
</evidence>
<keyword evidence="11" id="KW-0460">Magnesium</keyword>
<keyword evidence="6 11" id="KW-0547">Nucleotide-binding</keyword>
<dbReference type="PANTHER" id="PTHR21087:SF16">
    <property type="entry name" value="SHIKIMATE KINASE 1, CHLOROPLASTIC"/>
    <property type="match status" value="1"/>
</dbReference>
<protein>
    <recommendedName>
        <fullName evidence="3 11">Shikimate kinase</fullName>
        <shortName evidence="11">SK</shortName>
        <ecNumber evidence="3 11">2.7.1.71</ecNumber>
    </recommendedName>
</protein>
<dbReference type="GO" id="GO:0005524">
    <property type="term" value="F:ATP binding"/>
    <property type="evidence" value="ECO:0007669"/>
    <property type="project" value="UniProtKB-UniRule"/>
</dbReference>
<gene>
    <name evidence="11" type="primary">aroK</name>
    <name evidence="12" type="ORF">K3T81_15360</name>
</gene>
<comment type="pathway">
    <text evidence="1 11">Metabolic intermediate biosynthesis; chorismate biosynthesis; chorismate from D-erythrose 4-phosphate and phosphoenolpyruvate: step 5/7.</text>
</comment>
<keyword evidence="5 11" id="KW-0808">Transferase</keyword>
<keyword evidence="7 11" id="KW-0418">Kinase</keyword>
<keyword evidence="9 11" id="KW-0057">Aromatic amino acid biosynthesis</keyword>